<feature type="transmembrane region" description="Helical" evidence="3">
    <location>
        <begin position="12"/>
        <end position="34"/>
    </location>
</feature>
<dbReference type="Proteomes" id="UP001067235">
    <property type="component" value="Unassembled WGS sequence"/>
</dbReference>
<evidence type="ECO:0000313" key="4">
    <source>
        <dbReference type="EMBL" id="MCZ4553337.1"/>
    </source>
</evidence>
<comment type="subcellular location">
    <subcellularLocation>
        <location evidence="1">Membrane</location>
    </subcellularLocation>
</comment>
<dbReference type="RefSeq" id="WP_301574013.1">
    <property type="nucleotide sequence ID" value="NZ_JAPWIE010000009.1"/>
</dbReference>
<name>A0ABT4N284_GORRU</name>
<evidence type="ECO:0000256" key="3">
    <source>
        <dbReference type="SAM" id="Phobius"/>
    </source>
</evidence>
<reference evidence="4" key="1">
    <citation type="submission" date="2022-12" db="EMBL/GenBank/DDBJ databases">
        <authorList>
            <person name="Krivoruchko A.V."/>
            <person name="Elkin A."/>
        </authorList>
    </citation>
    <scope>NUCLEOTIDE SEQUENCE</scope>
    <source>
        <strain evidence="4">IEGM 1388</strain>
    </source>
</reference>
<sequence>MSATWGNLTRPAVAGPILTAVLVMLIAVAVAGFLGPATPGRADEDARRQVQLATTDAVGSLMTFGPDSLTAQQRTVGTKLTGRLLLEFRSQGPGVVLPTAVESKVVMTGRVVATAVNRMNEDSARVLVFVNQSIVLPAAGEEPEVVAVTRWADMRKVNGNWLLAGLQQVGPG</sequence>
<evidence type="ECO:0008006" key="6">
    <source>
        <dbReference type="Google" id="ProtNLM"/>
    </source>
</evidence>
<keyword evidence="3" id="KW-0812">Transmembrane</keyword>
<dbReference type="PANTHER" id="PTHR37042:SF4">
    <property type="entry name" value="OUTER MEMBRANE PROTEIN RV1973"/>
    <property type="match status" value="1"/>
</dbReference>
<keyword evidence="5" id="KW-1185">Reference proteome</keyword>
<keyword evidence="2 3" id="KW-0472">Membrane</keyword>
<proteinExistence type="predicted"/>
<organism evidence="4 5">
    <name type="scientific">Gordonia rubripertincta</name>
    <name type="common">Rhodococcus corallinus</name>
    <dbReference type="NCBI Taxonomy" id="36822"/>
    <lineage>
        <taxon>Bacteria</taxon>
        <taxon>Bacillati</taxon>
        <taxon>Actinomycetota</taxon>
        <taxon>Actinomycetes</taxon>
        <taxon>Mycobacteriales</taxon>
        <taxon>Gordoniaceae</taxon>
        <taxon>Gordonia</taxon>
    </lineage>
</organism>
<keyword evidence="3" id="KW-1133">Transmembrane helix</keyword>
<dbReference type="PANTHER" id="PTHR37042">
    <property type="entry name" value="OUTER MEMBRANE PROTEIN RV1973"/>
    <property type="match status" value="1"/>
</dbReference>
<evidence type="ECO:0000256" key="2">
    <source>
        <dbReference type="ARBA" id="ARBA00023136"/>
    </source>
</evidence>
<evidence type="ECO:0000256" key="1">
    <source>
        <dbReference type="ARBA" id="ARBA00004370"/>
    </source>
</evidence>
<protein>
    <recommendedName>
        <fullName evidence="6">Mce-associated membrane protein</fullName>
    </recommendedName>
</protein>
<accession>A0ABT4N284</accession>
<dbReference type="EMBL" id="JAPWIE010000009">
    <property type="protein sequence ID" value="MCZ4553337.1"/>
    <property type="molecule type" value="Genomic_DNA"/>
</dbReference>
<evidence type="ECO:0000313" key="5">
    <source>
        <dbReference type="Proteomes" id="UP001067235"/>
    </source>
</evidence>
<gene>
    <name evidence="4" type="ORF">O4213_25355</name>
</gene>
<comment type="caution">
    <text evidence="4">The sequence shown here is derived from an EMBL/GenBank/DDBJ whole genome shotgun (WGS) entry which is preliminary data.</text>
</comment>